<reference evidence="1" key="1">
    <citation type="journal article" date="2015" name="Nature">
        <title>Complex archaea that bridge the gap between prokaryotes and eukaryotes.</title>
        <authorList>
            <person name="Spang A."/>
            <person name="Saw J.H."/>
            <person name="Jorgensen S.L."/>
            <person name="Zaremba-Niedzwiedzka K."/>
            <person name="Martijn J."/>
            <person name="Lind A.E."/>
            <person name="van Eijk R."/>
            <person name="Schleper C."/>
            <person name="Guy L."/>
            <person name="Ettema T.J."/>
        </authorList>
    </citation>
    <scope>NUCLEOTIDE SEQUENCE</scope>
</reference>
<organism evidence="1">
    <name type="scientific">marine sediment metagenome</name>
    <dbReference type="NCBI Taxonomy" id="412755"/>
    <lineage>
        <taxon>unclassified sequences</taxon>
        <taxon>metagenomes</taxon>
        <taxon>ecological metagenomes</taxon>
    </lineage>
</organism>
<name>A0A0F9D1X1_9ZZZZ</name>
<dbReference type="EMBL" id="LAZR01043847">
    <property type="protein sequence ID" value="KKL06103.1"/>
    <property type="molecule type" value="Genomic_DNA"/>
</dbReference>
<accession>A0A0F9D1X1</accession>
<evidence type="ECO:0000313" key="1">
    <source>
        <dbReference type="EMBL" id="KKL06103.1"/>
    </source>
</evidence>
<protein>
    <submittedName>
        <fullName evidence="1">Uncharacterized protein</fullName>
    </submittedName>
</protein>
<comment type="caution">
    <text evidence="1">The sequence shown here is derived from an EMBL/GenBank/DDBJ whole genome shotgun (WGS) entry which is preliminary data.</text>
</comment>
<gene>
    <name evidence="1" type="ORF">LCGC14_2599390</name>
</gene>
<sequence length="97" mass="10584">MAKTRGSVKNSRRLDAFAKRSGAGDASWKNCDQDWVRSVVVAITDLGGAATFGLSRDRGAYSLTLLLDDTRETLWFNGDADLDDELRTVVSKLDAMA</sequence>
<dbReference type="AlphaFoldDB" id="A0A0F9D1X1"/>
<proteinExistence type="predicted"/>